<gene>
    <name evidence="2" type="ORF">HIM_11556</name>
</gene>
<dbReference type="EMBL" id="KQ030771">
    <property type="protein sequence ID" value="KJZ69060.1"/>
    <property type="molecule type" value="Genomic_DNA"/>
</dbReference>
<feature type="region of interest" description="Disordered" evidence="1">
    <location>
        <begin position="44"/>
        <end position="64"/>
    </location>
</feature>
<evidence type="ECO:0000313" key="2">
    <source>
        <dbReference type="EMBL" id="KJZ69060.1"/>
    </source>
</evidence>
<accession>A0A0F7ZIY8</accession>
<reference evidence="2 3" key="1">
    <citation type="journal article" date="2014" name="Genome Biol. Evol.">
        <title>Comparative genomics and transcriptomics analyses reveal divergent lifestyle features of nematode endoparasitic fungus Hirsutella minnesotensis.</title>
        <authorList>
            <person name="Lai Y."/>
            <person name="Liu K."/>
            <person name="Zhang X."/>
            <person name="Zhang X."/>
            <person name="Li K."/>
            <person name="Wang N."/>
            <person name="Shu C."/>
            <person name="Wu Y."/>
            <person name="Wang C."/>
            <person name="Bushley K.E."/>
            <person name="Xiang M."/>
            <person name="Liu X."/>
        </authorList>
    </citation>
    <scope>NUCLEOTIDE SEQUENCE [LARGE SCALE GENOMIC DNA]</scope>
    <source>
        <strain evidence="2 3">3608</strain>
    </source>
</reference>
<evidence type="ECO:0000313" key="3">
    <source>
        <dbReference type="Proteomes" id="UP000054481"/>
    </source>
</evidence>
<dbReference type="Proteomes" id="UP000054481">
    <property type="component" value="Unassembled WGS sequence"/>
</dbReference>
<keyword evidence="3" id="KW-1185">Reference proteome</keyword>
<name>A0A0F7ZIY8_9HYPO</name>
<dbReference type="AlphaFoldDB" id="A0A0F7ZIY8"/>
<protein>
    <submittedName>
        <fullName evidence="2">Uncharacterized protein</fullName>
    </submittedName>
</protein>
<evidence type="ECO:0000256" key="1">
    <source>
        <dbReference type="SAM" id="MobiDB-lite"/>
    </source>
</evidence>
<sequence>MTALINLDNPIFWTPPGAHSAALSVMKPPHLARRQLPQAVTAASQHHASTGADEARGCPSASRAWTPNNAILISSDEESVVNDDDEDDGRHDFNVDGSHPDDSLPSIATIAAAIATERCEENTDPRESETAETTRNPVCAVHLASINQDGQLLQGHHRQFHPSATLPMPCPWRPPRSRQNHP</sequence>
<proteinExistence type="predicted"/>
<organism evidence="2 3">
    <name type="scientific">Hirsutella minnesotensis 3608</name>
    <dbReference type="NCBI Taxonomy" id="1043627"/>
    <lineage>
        <taxon>Eukaryota</taxon>
        <taxon>Fungi</taxon>
        <taxon>Dikarya</taxon>
        <taxon>Ascomycota</taxon>
        <taxon>Pezizomycotina</taxon>
        <taxon>Sordariomycetes</taxon>
        <taxon>Hypocreomycetidae</taxon>
        <taxon>Hypocreales</taxon>
        <taxon>Ophiocordycipitaceae</taxon>
        <taxon>Hirsutella</taxon>
    </lineage>
</organism>